<dbReference type="AlphaFoldDB" id="A0AAD5XJK8"/>
<organism evidence="1 2">
    <name type="scientific">Geranomyces variabilis</name>
    <dbReference type="NCBI Taxonomy" id="109894"/>
    <lineage>
        <taxon>Eukaryota</taxon>
        <taxon>Fungi</taxon>
        <taxon>Fungi incertae sedis</taxon>
        <taxon>Chytridiomycota</taxon>
        <taxon>Chytridiomycota incertae sedis</taxon>
        <taxon>Chytridiomycetes</taxon>
        <taxon>Spizellomycetales</taxon>
        <taxon>Powellomycetaceae</taxon>
        <taxon>Geranomyces</taxon>
    </lineage>
</organism>
<dbReference type="EMBL" id="JADGJQ010000071">
    <property type="protein sequence ID" value="KAJ3173354.1"/>
    <property type="molecule type" value="Genomic_DNA"/>
</dbReference>
<proteinExistence type="predicted"/>
<name>A0AAD5XJK8_9FUNG</name>
<evidence type="ECO:0008006" key="3">
    <source>
        <dbReference type="Google" id="ProtNLM"/>
    </source>
</evidence>
<reference evidence="1" key="1">
    <citation type="submission" date="2020-05" db="EMBL/GenBank/DDBJ databases">
        <title>Phylogenomic resolution of chytrid fungi.</title>
        <authorList>
            <person name="Stajich J.E."/>
            <person name="Amses K."/>
            <person name="Simmons R."/>
            <person name="Seto K."/>
            <person name="Myers J."/>
            <person name="Bonds A."/>
            <person name="Quandt C.A."/>
            <person name="Barry K."/>
            <person name="Liu P."/>
            <person name="Grigoriev I."/>
            <person name="Longcore J.E."/>
            <person name="James T.Y."/>
        </authorList>
    </citation>
    <scope>NUCLEOTIDE SEQUENCE</scope>
    <source>
        <strain evidence="1">JEL0379</strain>
    </source>
</reference>
<protein>
    <recommendedName>
        <fullName evidence="3">DUF4460 domain-containing protein</fullName>
    </recommendedName>
</protein>
<gene>
    <name evidence="1" type="ORF">HDU87_007623</name>
</gene>
<keyword evidence="2" id="KW-1185">Reference proteome</keyword>
<evidence type="ECO:0000313" key="2">
    <source>
        <dbReference type="Proteomes" id="UP001212152"/>
    </source>
</evidence>
<dbReference type="Proteomes" id="UP001212152">
    <property type="component" value="Unassembled WGS sequence"/>
</dbReference>
<evidence type="ECO:0000313" key="1">
    <source>
        <dbReference type="EMBL" id="KAJ3173354.1"/>
    </source>
</evidence>
<comment type="caution">
    <text evidence="1">The sequence shown here is derived from an EMBL/GenBank/DDBJ whole genome shotgun (WGS) entry which is preliminary data.</text>
</comment>
<sequence length="327" mass="35010">MAPGSTSPALAIVKAYFPRLARRIHPDLFASATHNPVYKTTNAASLQTLNSLISAVSSPASSSSPSSAAQAALLPPGGTPLAFYCKQPSSQSSLTADATPPQDQFMHITHTITASPEYTTARLSTLQLKRAGKDPPLSLTQPLFAASFLDLCAKAGISIAETDRQAVNAWLGDVAETDAKRNEYKRKEASASARRVEVRAAFRRDFEHTMKKELLNAQQSRRRRRPSNGSSAAYAVSSCTSSSSSVSEAPPVCVFDETLTTHQVLVAKTTLRNLPRAVRVAMSARSFVISTRWREGSSGVLVMPWDFTLAGLETRLAVNSGSKQAGA</sequence>
<accession>A0AAD5XJK8</accession>